<evidence type="ECO:0000313" key="1">
    <source>
        <dbReference type="EnsemblMetazoa" id="PPA45965.1"/>
    </source>
</evidence>
<dbReference type="Proteomes" id="UP000005239">
    <property type="component" value="Unassembled WGS sequence"/>
</dbReference>
<accession>A0A2A6D239</accession>
<protein>
    <submittedName>
        <fullName evidence="1">Uncharacterized protein</fullName>
    </submittedName>
</protein>
<accession>A0A8R1Z8W5</accession>
<reference evidence="2" key="1">
    <citation type="journal article" date="2008" name="Nat. Genet.">
        <title>The Pristionchus pacificus genome provides a unique perspective on nematode lifestyle and parasitism.</title>
        <authorList>
            <person name="Dieterich C."/>
            <person name="Clifton S.W."/>
            <person name="Schuster L.N."/>
            <person name="Chinwalla A."/>
            <person name="Delehaunty K."/>
            <person name="Dinkelacker I."/>
            <person name="Fulton L."/>
            <person name="Fulton R."/>
            <person name="Godfrey J."/>
            <person name="Minx P."/>
            <person name="Mitreva M."/>
            <person name="Roeseler W."/>
            <person name="Tian H."/>
            <person name="Witte H."/>
            <person name="Yang S.P."/>
            <person name="Wilson R.K."/>
            <person name="Sommer R.J."/>
        </authorList>
    </citation>
    <scope>NUCLEOTIDE SEQUENCE [LARGE SCALE GENOMIC DNA]</scope>
    <source>
        <strain evidence="2">PS312</strain>
    </source>
</reference>
<dbReference type="EnsemblMetazoa" id="PPA45965.1">
    <property type="protein sequence ID" value="PPA45965.1"/>
    <property type="gene ID" value="WBGene00284334"/>
</dbReference>
<proteinExistence type="predicted"/>
<organism evidence="1 2">
    <name type="scientific">Pristionchus pacificus</name>
    <name type="common">Parasitic nematode worm</name>
    <dbReference type="NCBI Taxonomy" id="54126"/>
    <lineage>
        <taxon>Eukaryota</taxon>
        <taxon>Metazoa</taxon>
        <taxon>Ecdysozoa</taxon>
        <taxon>Nematoda</taxon>
        <taxon>Chromadorea</taxon>
        <taxon>Rhabditida</taxon>
        <taxon>Rhabditina</taxon>
        <taxon>Diplogasteromorpha</taxon>
        <taxon>Diplogasteroidea</taxon>
        <taxon>Neodiplogasteridae</taxon>
        <taxon>Pristionchus</taxon>
    </lineage>
</organism>
<evidence type="ECO:0000313" key="2">
    <source>
        <dbReference type="Proteomes" id="UP000005239"/>
    </source>
</evidence>
<name>A0A2A6D239_PRIPA</name>
<dbReference type="AlphaFoldDB" id="A0A2A6D239"/>
<reference evidence="1" key="2">
    <citation type="submission" date="2022-06" db="UniProtKB">
        <authorList>
            <consortium name="EnsemblMetazoa"/>
        </authorList>
    </citation>
    <scope>IDENTIFICATION</scope>
    <source>
        <strain evidence="1">PS312</strain>
    </source>
</reference>
<gene>
    <name evidence="1" type="primary">WBGene00284334</name>
</gene>
<keyword evidence="2" id="KW-1185">Reference proteome</keyword>
<sequence>MVHNGPSSWRMDSVYDITQAYKDFRDKVITSTSLKGTGEFTVVNECFKTAQKDANKAWKDIMEVIGKALEGKTTSCFASLHRAWDYGIPLFRSHSSCMGLRSSEIHGGASAWKDAYEEKKGEKTELKIHGGASAWKEGYEERDGRRVEIKIQAAAWKEGYEESKGEMVEIKILGGASAWKEWYEEREGEREEEKVPWYQGTKSGWGGVYLLNGDPR</sequence>